<dbReference type="SMART" id="SM00219">
    <property type="entry name" value="TyrKc"/>
    <property type="match status" value="1"/>
</dbReference>
<evidence type="ECO:0000259" key="3">
    <source>
        <dbReference type="PROSITE" id="PS50011"/>
    </source>
</evidence>
<evidence type="ECO:0000313" key="4">
    <source>
        <dbReference type="EMBL" id="KAJ8913693.1"/>
    </source>
</evidence>
<dbReference type="PANTHER" id="PTHR24416">
    <property type="entry name" value="TYROSINE-PROTEIN KINASE RECEPTOR"/>
    <property type="match status" value="1"/>
</dbReference>
<evidence type="ECO:0000256" key="1">
    <source>
        <dbReference type="ARBA" id="ARBA00004167"/>
    </source>
</evidence>
<dbReference type="GO" id="GO:0005886">
    <property type="term" value="C:plasma membrane"/>
    <property type="evidence" value="ECO:0007669"/>
    <property type="project" value="TreeGrafter"/>
</dbReference>
<dbReference type="InterPro" id="IPR020635">
    <property type="entry name" value="Tyr_kinase_cat_dom"/>
</dbReference>
<feature type="domain" description="Protein kinase" evidence="3">
    <location>
        <begin position="64"/>
        <end position="227"/>
    </location>
</feature>
<dbReference type="PANTHER" id="PTHR24416:SF611">
    <property type="entry name" value="TYROSINE-PROTEIN KINASE TRANSMEMBRANE RECEPTOR ROR"/>
    <property type="match status" value="1"/>
</dbReference>
<dbReference type="Gene3D" id="3.30.200.20">
    <property type="entry name" value="Phosphorylase Kinase, domain 1"/>
    <property type="match status" value="1"/>
</dbReference>
<dbReference type="EMBL" id="JANEYG010000089">
    <property type="protein sequence ID" value="KAJ8913693.1"/>
    <property type="molecule type" value="Genomic_DNA"/>
</dbReference>
<dbReference type="PROSITE" id="PS50011">
    <property type="entry name" value="PROTEIN_KINASE_DOM"/>
    <property type="match status" value="1"/>
</dbReference>
<dbReference type="InterPro" id="IPR017441">
    <property type="entry name" value="Protein_kinase_ATP_BS"/>
</dbReference>
<keyword evidence="2" id="KW-0547">Nucleotide-binding</keyword>
<dbReference type="GO" id="GO:0005524">
    <property type="term" value="F:ATP binding"/>
    <property type="evidence" value="ECO:0007669"/>
    <property type="project" value="UniProtKB-UniRule"/>
</dbReference>
<organism evidence="4 5">
    <name type="scientific">Exocentrus adspersus</name>
    <dbReference type="NCBI Taxonomy" id="1586481"/>
    <lineage>
        <taxon>Eukaryota</taxon>
        <taxon>Metazoa</taxon>
        <taxon>Ecdysozoa</taxon>
        <taxon>Arthropoda</taxon>
        <taxon>Hexapoda</taxon>
        <taxon>Insecta</taxon>
        <taxon>Pterygota</taxon>
        <taxon>Neoptera</taxon>
        <taxon>Endopterygota</taxon>
        <taxon>Coleoptera</taxon>
        <taxon>Polyphaga</taxon>
        <taxon>Cucujiformia</taxon>
        <taxon>Chrysomeloidea</taxon>
        <taxon>Cerambycidae</taxon>
        <taxon>Lamiinae</taxon>
        <taxon>Acanthocinini</taxon>
        <taxon>Exocentrus</taxon>
    </lineage>
</organism>
<feature type="binding site" evidence="2">
    <location>
        <position position="96"/>
    </location>
    <ligand>
        <name>ATP</name>
        <dbReference type="ChEBI" id="CHEBI:30616"/>
    </ligand>
</feature>
<dbReference type="InterPro" id="IPR001245">
    <property type="entry name" value="Ser-Thr/Tyr_kinase_cat_dom"/>
</dbReference>
<dbReference type="InterPro" id="IPR050122">
    <property type="entry name" value="RTK"/>
</dbReference>
<gene>
    <name evidence="4" type="ORF">NQ315_007410</name>
</gene>
<name>A0AAV8VHL6_9CUCU</name>
<reference evidence="4 5" key="1">
    <citation type="journal article" date="2023" name="Insect Mol. Biol.">
        <title>Genome sequencing provides insights into the evolution of gene families encoding plant cell wall-degrading enzymes in longhorned beetles.</title>
        <authorList>
            <person name="Shin N.R."/>
            <person name="Okamura Y."/>
            <person name="Kirsch R."/>
            <person name="Pauchet Y."/>
        </authorList>
    </citation>
    <scope>NUCLEOTIDE SEQUENCE [LARGE SCALE GENOMIC DNA]</scope>
    <source>
        <strain evidence="4">EAD_L_NR</strain>
    </source>
</reference>
<accession>A0AAV8VHL6</accession>
<comment type="caution">
    <text evidence="4">The sequence shown here is derived from an EMBL/GenBank/DDBJ whole genome shotgun (WGS) entry which is preliminary data.</text>
</comment>
<dbReference type="PROSITE" id="PS00107">
    <property type="entry name" value="PROTEIN_KINASE_ATP"/>
    <property type="match status" value="1"/>
</dbReference>
<comment type="subcellular location">
    <subcellularLocation>
        <location evidence="1">Membrane</location>
        <topology evidence="1">Single-pass membrane protein</topology>
    </subcellularLocation>
</comment>
<dbReference type="InterPro" id="IPR011009">
    <property type="entry name" value="Kinase-like_dom_sf"/>
</dbReference>
<evidence type="ECO:0000256" key="2">
    <source>
        <dbReference type="PROSITE-ProRule" id="PRU10141"/>
    </source>
</evidence>
<keyword evidence="2" id="KW-0067">ATP-binding</keyword>
<dbReference type="GO" id="GO:0043235">
    <property type="term" value="C:receptor complex"/>
    <property type="evidence" value="ECO:0007669"/>
    <property type="project" value="TreeGrafter"/>
</dbReference>
<keyword evidence="5" id="KW-1185">Reference proteome</keyword>
<protein>
    <recommendedName>
        <fullName evidence="3">Protein kinase domain-containing protein</fullName>
    </recommendedName>
</protein>
<dbReference type="GO" id="GO:0007169">
    <property type="term" value="P:cell surface receptor protein tyrosine kinase signaling pathway"/>
    <property type="evidence" value="ECO:0007669"/>
    <property type="project" value="TreeGrafter"/>
</dbReference>
<proteinExistence type="predicted"/>
<evidence type="ECO:0000313" key="5">
    <source>
        <dbReference type="Proteomes" id="UP001159042"/>
    </source>
</evidence>
<sequence length="227" mass="25685">MPPKKNRRRRTRKYQQTRTNNNDFCLIPLEDITTPDENINNAEATTSNNSDLDNVAVIQKRCIDDEFFILGEGSFGLVTLGILKTPDGDTTKVALKAVNFEKRRSPGDVFTCREMLKEEAVVMAKFDHANVVRLLGVQKKPFKLVIEYMVHGDLLDAVKLFNFRLPKPSLCPEELFAYVTDKLLNEDIAARPHFSQVKEDLGSIDYDDGSAAAVSKLGQLLRNLMFF</sequence>
<dbReference type="GO" id="GO:0004714">
    <property type="term" value="F:transmembrane receptor protein tyrosine kinase activity"/>
    <property type="evidence" value="ECO:0007669"/>
    <property type="project" value="TreeGrafter"/>
</dbReference>
<dbReference type="Pfam" id="PF07714">
    <property type="entry name" value="PK_Tyr_Ser-Thr"/>
    <property type="match status" value="1"/>
</dbReference>
<dbReference type="AlphaFoldDB" id="A0AAV8VHL6"/>
<dbReference type="Proteomes" id="UP001159042">
    <property type="component" value="Unassembled WGS sequence"/>
</dbReference>
<dbReference type="InterPro" id="IPR000719">
    <property type="entry name" value="Prot_kinase_dom"/>
</dbReference>
<dbReference type="SUPFAM" id="SSF56112">
    <property type="entry name" value="Protein kinase-like (PK-like)"/>
    <property type="match status" value="1"/>
</dbReference>